<keyword evidence="2" id="KW-1185">Reference proteome</keyword>
<dbReference type="AlphaFoldDB" id="A0A9X3P7F8"/>
<comment type="caution">
    <text evidence="1">The sequence shown here is derived from an EMBL/GenBank/DDBJ whole genome shotgun (WGS) entry which is preliminary data.</text>
</comment>
<dbReference type="InterPro" id="IPR027417">
    <property type="entry name" value="P-loop_NTPase"/>
</dbReference>
<reference evidence="1" key="1">
    <citation type="submission" date="2022-12" db="EMBL/GenBank/DDBJ databases">
        <title>Gycomyces niveus sp.nov.,a novel actinomycete isolated from soil in Shouguan.</title>
        <authorList>
            <person name="Yang X."/>
        </authorList>
    </citation>
    <scope>NUCLEOTIDE SEQUENCE</scope>
    <source>
        <strain evidence="1">NEAU-A15</strain>
    </source>
</reference>
<gene>
    <name evidence="1" type="ORF">O1R50_08510</name>
</gene>
<proteinExistence type="predicted"/>
<accession>A0A9X3P7F8</accession>
<evidence type="ECO:0000313" key="2">
    <source>
        <dbReference type="Proteomes" id="UP001146067"/>
    </source>
</evidence>
<dbReference type="RefSeq" id="WP_270109516.1">
    <property type="nucleotide sequence ID" value="NZ_JAPZVP010000005.1"/>
</dbReference>
<dbReference type="Gene3D" id="3.40.50.300">
    <property type="entry name" value="P-loop containing nucleotide triphosphate hydrolases"/>
    <property type="match status" value="1"/>
</dbReference>
<sequence>MIRRADWVVDLGPGAGRHGGRVLYEGPVERLDGTATARALRAD</sequence>
<protein>
    <submittedName>
        <fullName evidence="1">Uncharacterized protein</fullName>
    </submittedName>
</protein>
<evidence type="ECO:0000313" key="1">
    <source>
        <dbReference type="EMBL" id="MDA1359662.1"/>
    </source>
</evidence>
<name>A0A9X3P7F8_9ACTN</name>
<organism evidence="1 2">
    <name type="scientific">Glycomyces luteolus</name>
    <dbReference type="NCBI Taxonomy" id="2670330"/>
    <lineage>
        <taxon>Bacteria</taxon>
        <taxon>Bacillati</taxon>
        <taxon>Actinomycetota</taxon>
        <taxon>Actinomycetes</taxon>
        <taxon>Glycomycetales</taxon>
        <taxon>Glycomycetaceae</taxon>
        <taxon>Glycomyces</taxon>
    </lineage>
</organism>
<dbReference type="EMBL" id="JAPZVP010000005">
    <property type="protein sequence ID" value="MDA1359662.1"/>
    <property type="molecule type" value="Genomic_DNA"/>
</dbReference>
<dbReference type="Proteomes" id="UP001146067">
    <property type="component" value="Unassembled WGS sequence"/>
</dbReference>